<dbReference type="Pfam" id="PF00126">
    <property type="entry name" value="HTH_1"/>
    <property type="match status" value="2"/>
</dbReference>
<evidence type="ECO:0000256" key="1">
    <source>
        <dbReference type="ARBA" id="ARBA00009437"/>
    </source>
</evidence>
<reference evidence="6" key="1">
    <citation type="submission" date="2024-06" db="EMBL/GenBank/DDBJ databases">
        <title>Mesorhizobium karijinii sp. nov., a symbiont of the iconic Swainsona formosa from arid Australia.</title>
        <authorList>
            <person name="Hill Y.J."/>
            <person name="Watkin E.L.J."/>
            <person name="O'Hara G.W."/>
            <person name="Terpolilli J."/>
            <person name="Tye M.L."/>
            <person name="Kohlmeier M.G."/>
        </authorList>
    </citation>
    <scope>NUCLEOTIDE SEQUENCE</scope>
    <source>
        <strain evidence="6">WSM2240</strain>
    </source>
</reference>
<evidence type="ECO:0000259" key="5">
    <source>
        <dbReference type="PROSITE" id="PS50931"/>
    </source>
</evidence>
<dbReference type="PRINTS" id="PR00039">
    <property type="entry name" value="HTHLYSR"/>
</dbReference>
<gene>
    <name evidence="6" type="ORF">ABVK50_16595</name>
</gene>
<dbReference type="Pfam" id="PF03466">
    <property type="entry name" value="LysR_substrate"/>
    <property type="match status" value="1"/>
</dbReference>
<dbReference type="SUPFAM" id="SSF46785">
    <property type="entry name" value="Winged helix' DNA-binding domain"/>
    <property type="match status" value="2"/>
</dbReference>
<sequence length="410" mass="44460">MEEADLNLRHLRLFSRICELGSLNRVAAQLNISQPSISVAIAGIEAQFGAKLLSRHATGSQPTPAGEVLRRRFDRMDNQFAAALGQALGTAAQRDATLVARCLDRITMRHIKALIALANAGSITEAARRNDISPGGLHRLVQGLQANVGRAILARGPTGVTPNAIGRNLALRWQVALTEIDQARDELHELEGRLEGRIKVASLPLARTLLLARAINPLLAAHPNARIEVVDGSYELLSQQLRAGATDILIGALRSGGDLQGLHAEPLFNDPYAIVGRPGHALLGLGRGAELDELASMDWVAQRPGTPIRAAFDVLFEEYPAPPRANVETSSLVLTRAILMESDRLAMLSRRQIAIEDREGILRCIPVSPDVERLLGARTIGVTMREDWLPSRLQRTFLKHLRAAGDAIAK</sequence>
<dbReference type="RefSeq" id="WP_353645917.1">
    <property type="nucleotide sequence ID" value="NZ_CP159253.1"/>
</dbReference>
<keyword evidence="4" id="KW-0804">Transcription</keyword>
<dbReference type="InterPro" id="IPR036390">
    <property type="entry name" value="WH_DNA-bd_sf"/>
</dbReference>
<name>A0AAU8D062_9HYPH</name>
<feature type="domain" description="HTH lysR-type" evidence="5">
    <location>
        <begin position="6"/>
        <end position="63"/>
    </location>
</feature>
<proteinExistence type="inferred from homology"/>
<dbReference type="SUPFAM" id="SSF53850">
    <property type="entry name" value="Periplasmic binding protein-like II"/>
    <property type="match status" value="1"/>
</dbReference>
<dbReference type="PANTHER" id="PTHR30419:SF8">
    <property type="entry name" value="NITROGEN ASSIMILATION TRANSCRIPTIONAL ACTIVATOR-RELATED"/>
    <property type="match status" value="1"/>
</dbReference>
<protein>
    <submittedName>
        <fullName evidence="6">LysR family transcriptional regulator</fullName>
    </submittedName>
</protein>
<dbReference type="InterPro" id="IPR050950">
    <property type="entry name" value="HTH-type_LysR_regulators"/>
</dbReference>
<dbReference type="Gene3D" id="1.10.10.10">
    <property type="entry name" value="Winged helix-like DNA-binding domain superfamily/Winged helix DNA-binding domain"/>
    <property type="match status" value="2"/>
</dbReference>
<dbReference type="PROSITE" id="PS50931">
    <property type="entry name" value="HTH_LYSR"/>
    <property type="match status" value="2"/>
</dbReference>
<dbReference type="PANTHER" id="PTHR30419">
    <property type="entry name" value="HTH-TYPE TRANSCRIPTIONAL REGULATOR YBHD"/>
    <property type="match status" value="1"/>
</dbReference>
<organism evidence="6">
    <name type="scientific">Mesorhizobium sp. WSM2240</name>
    <dbReference type="NCBI Taxonomy" id="3228851"/>
    <lineage>
        <taxon>Bacteria</taxon>
        <taxon>Pseudomonadati</taxon>
        <taxon>Pseudomonadota</taxon>
        <taxon>Alphaproteobacteria</taxon>
        <taxon>Hyphomicrobiales</taxon>
        <taxon>Phyllobacteriaceae</taxon>
        <taxon>Mesorhizobium</taxon>
    </lineage>
</organism>
<dbReference type="Gene3D" id="3.40.190.10">
    <property type="entry name" value="Periplasmic binding protein-like II"/>
    <property type="match status" value="2"/>
</dbReference>
<comment type="similarity">
    <text evidence="1">Belongs to the LysR transcriptional regulatory family.</text>
</comment>
<dbReference type="AlphaFoldDB" id="A0AAU8D062"/>
<dbReference type="InterPro" id="IPR005119">
    <property type="entry name" value="LysR_subst-bd"/>
</dbReference>
<evidence type="ECO:0000256" key="4">
    <source>
        <dbReference type="ARBA" id="ARBA00023163"/>
    </source>
</evidence>
<evidence type="ECO:0000313" key="6">
    <source>
        <dbReference type="EMBL" id="XCG51646.1"/>
    </source>
</evidence>
<dbReference type="GO" id="GO:0005829">
    <property type="term" value="C:cytosol"/>
    <property type="evidence" value="ECO:0007669"/>
    <property type="project" value="TreeGrafter"/>
</dbReference>
<accession>A0AAU8D062</accession>
<dbReference type="InterPro" id="IPR000847">
    <property type="entry name" value="LysR_HTH_N"/>
</dbReference>
<keyword evidence="3" id="KW-0238">DNA-binding</keyword>
<keyword evidence="2" id="KW-0805">Transcription regulation</keyword>
<feature type="domain" description="HTH lysR-type" evidence="5">
    <location>
        <begin position="106"/>
        <end position="163"/>
    </location>
</feature>
<dbReference type="EMBL" id="CP159253">
    <property type="protein sequence ID" value="XCG51646.1"/>
    <property type="molecule type" value="Genomic_DNA"/>
</dbReference>
<evidence type="ECO:0000256" key="2">
    <source>
        <dbReference type="ARBA" id="ARBA00023015"/>
    </source>
</evidence>
<dbReference type="GO" id="GO:0003677">
    <property type="term" value="F:DNA binding"/>
    <property type="evidence" value="ECO:0007669"/>
    <property type="project" value="UniProtKB-KW"/>
</dbReference>
<evidence type="ECO:0000256" key="3">
    <source>
        <dbReference type="ARBA" id="ARBA00023125"/>
    </source>
</evidence>
<dbReference type="GO" id="GO:0003700">
    <property type="term" value="F:DNA-binding transcription factor activity"/>
    <property type="evidence" value="ECO:0007669"/>
    <property type="project" value="InterPro"/>
</dbReference>
<dbReference type="InterPro" id="IPR036388">
    <property type="entry name" value="WH-like_DNA-bd_sf"/>
</dbReference>